<proteinExistence type="predicted"/>
<gene>
    <name evidence="2" type="ORF">ACFSC2_17855</name>
</gene>
<keyword evidence="3" id="KW-1185">Reference proteome</keyword>
<feature type="domain" description="CinA C-terminal" evidence="1">
    <location>
        <begin position="8"/>
        <end position="155"/>
    </location>
</feature>
<evidence type="ECO:0000313" key="3">
    <source>
        <dbReference type="Proteomes" id="UP001597138"/>
    </source>
</evidence>
<dbReference type="Pfam" id="PF02464">
    <property type="entry name" value="CinA"/>
    <property type="match status" value="1"/>
</dbReference>
<dbReference type="EMBL" id="JBHUDZ010000016">
    <property type="protein sequence ID" value="MFD1604607.1"/>
    <property type="molecule type" value="Genomic_DNA"/>
</dbReference>
<evidence type="ECO:0000259" key="1">
    <source>
        <dbReference type="Pfam" id="PF02464"/>
    </source>
</evidence>
<dbReference type="InterPro" id="IPR008136">
    <property type="entry name" value="CinA_C"/>
</dbReference>
<dbReference type="SUPFAM" id="SSF142433">
    <property type="entry name" value="CinA-like"/>
    <property type="match status" value="1"/>
</dbReference>
<protein>
    <submittedName>
        <fullName evidence="2">CinA family protein</fullName>
    </submittedName>
</protein>
<reference evidence="3" key="1">
    <citation type="journal article" date="2019" name="Int. J. Syst. Evol. Microbiol.">
        <title>The Global Catalogue of Microorganisms (GCM) 10K type strain sequencing project: providing services to taxonomists for standard genome sequencing and annotation.</title>
        <authorList>
            <consortium name="The Broad Institute Genomics Platform"/>
            <consortium name="The Broad Institute Genome Sequencing Center for Infectious Disease"/>
            <person name="Wu L."/>
            <person name="Ma J."/>
        </authorList>
    </citation>
    <scope>NUCLEOTIDE SEQUENCE [LARGE SCALE GENOMIC DNA]</scope>
    <source>
        <strain evidence="3">CCUG 70865</strain>
    </source>
</reference>
<dbReference type="RefSeq" id="WP_379815696.1">
    <property type="nucleotide sequence ID" value="NZ_JBHUDZ010000016.1"/>
</dbReference>
<evidence type="ECO:0000313" key="2">
    <source>
        <dbReference type="EMBL" id="MFD1604607.1"/>
    </source>
</evidence>
<dbReference type="Proteomes" id="UP001597138">
    <property type="component" value="Unassembled WGS sequence"/>
</dbReference>
<dbReference type="NCBIfam" id="TIGR00199">
    <property type="entry name" value="PncC_domain"/>
    <property type="match status" value="1"/>
</dbReference>
<dbReference type="InterPro" id="IPR036653">
    <property type="entry name" value="CinA-like_C"/>
</dbReference>
<name>A0ABW4HGX0_9FLAO</name>
<comment type="caution">
    <text evidence="2">The sequence shown here is derived from an EMBL/GenBank/DDBJ whole genome shotgun (WGS) entry which is preliminary data.</text>
</comment>
<organism evidence="2 3">
    <name type="scientific">Flavobacterium artemisiae</name>
    <dbReference type="NCBI Taxonomy" id="2126556"/>
    <lineage>
        <taxon>Bacteria</taxon>
        <taxon>Pseudomonadati</taxon>
        <taxon>Bacteroidota</taxon>
        <taxon>Flavobacteriia</taxon>
        <taxon>Flavobacteriales</taxon>
        <taxon>Flavobacteriaceae</taxon>
        <taxon>Flavobacterium</taxon>
    </lineage>
</organism>
<sequence length="161" mass="17620">MASDKVTRCCKSLIEKNLTITFVESASAGKLSYEFSTVINSGQILIGGIVCYHASMKEDLLSIPHGTIKKYTAESGIVTKLMAQNFYRYVQSDICVALTGLTTPGGSETKSKPVGTIFINIVFPEKEVAKRFEFKGNAEEIVSQAIDMVAEIIIEEIDNKL</sequence>
<accession>A0ABW4HGX0</accession>
<dbReference type="Gene3D" id="3.90.950.20">
    <property type="entry name" value="CinA-like"/>
    <property type="match status" value="1"/>
</dbReference>